<dbReference type="Gene3D" id="2.60.120.560">
    <property type="entry name" value="Exo-inulinase, domain 1"/>
    <property type="match status" value="1"/>
</dbReference>
<accession>A0ABU2JB34</accession>
<dbReference type="PROSITE" id="PS51704">
    <property type="entry name" value="GP_PDE"/>
    <property type="match status" value="1"/>
</dbReference>
<evidence type="ECO:0000256" key="1">
    <source>
        <dbReference type="SAM" id="MobiDB-lite"/>
    </source>
</evidence>
<feature type="region of interest" description="Disordered" evidence="1">
    <location>
        <begin position="321"/>
        <end position="340"/>
    </location>
</feature>
<protein>
    <submittedName>
        <fullName evidence="3">Glycerophosphodiester phosphodiesterase family protein</fullName>
    </submittedName>
</protein>
<dbReference type="Pfam" id="PF03009">
    <property type="entry name" value="GDPD"/>
    <property type="match status" value="1"/>
</dbReference>
<dbReference type="PROSITE" id="PS51257">
    <property type="entry name" value="PROKAR_LIPOPROTEIN"/>
    <property type="match status" value="1"/>
</dbReference>
<dbReference type="EMBL" id="JAVREH010000011">
    <property type="protein sequence ID" value="MDT0261864.1"/>
    <property type="molecule type" value="Genomic_DNA"/>
</dbReference>
<dbReference type="Gene3D" id="3.20.20.190">
    <property type="entry name" value="Phosphatidylinositol (PI) phosphodiesterase"/>
    <property type="match status" value="1"/>
</dbReference>
<evidence type="ECO:0000259" key="2">
    <source>
        <dbReference type="PROSITE" id="PS51704"/>
    </source>
</evidence>
<proteinExistence type="predicted"/>
<keyword evidence="4" id="KW-1185">Reference proteome</keyword>
<dbReference type="Proteomes" id="UP001183176">
    <property type="component" value="Unassembled WGS sequence"/>
</dbReference>
<dbReference type="InterPro" id="IPR006311">
    <property type="entry name" value="TAT_signal"/>
</dbReference>
<dbReference type="RefSeq" id="WP_311423016.1">
    <property type="nucleotide sequence ID" value="NZ_JAVREH010000011.1"/>
</dbReference>
<dbReference type="InterPro" id="IPR017946">
    <property type="entry name" value="PLC-like_Pdiesterase_TIM-brl"/>
</dbReference>
<gene>
    <name evidence="3" type="ORF">RM423_10690</name>
</gene>
<organism evidence="3 4">
    <name type="scientific">Jatrophihabitans lederbergiae</name>
    <dbReference type="NCBI Taxonomy" id="3075547"/>
    <lineage>
        <taxon>Bacteria</taxon>
        <taxon>Bacillati</taxon>
        <taxon>Actinomycetota</taxon>
        <taxon>Actinomycetes</taxon>
        <taxon>Jatrophihabitantales</taxon>
        <taxon>Jatrophihabitantaceae</taxon>
        <taxon>Jatrophihabitans</taxon>
    </lineage>
</organism>
<dbReference type="PROSITE" id="PS51318">
    <property type="entry name" value="TAT"/>
    <property type="match status" value="1"/>
</dbReference>
<reference evidence="4" key="1">
    <citation type="submission" date="2023-07" db="EMBL/GenBank/DDBJ databases">
        <title>30 novel species of actinomycetes from the DSMZ collection.</title>
        <authorList>
            <person name="Nouioui I."/>
        </authorList>
    </citation>
    <scope>NUCLEOTIDE SEQUENCE [LARGE SCALE GENOMIC DNA]</scope>
    <source>
        <strain evidence="4">DSM 44399</strain>
    </source>
</reference>
<sequence>MNLPRHSAWSRRTFLATVGAGVVAAAAACRSGVAAPSQAGSSMNATTAAQGVVEAWVHTRHSPYYIAHRGAGDVYPEHTMPSYQAAVGWGAPAIEVSTSSSADNVLVCMHDLTLDRTTDATGPIKARTWGELQNIGVVQPQLGPKWTAPPLPTIPSFEQVLKAFGDKTVLCVEAKADTDYPLMISLIEKYGLQHNVIVKLFHRSSRIAEAKAAGYPVFVYLGGEDTSAATIRSAARNLDKATDYLVLPTTSVAQHGAEIPDATIRTAVETGIATWVYPVHRRSEAERYHQLGVEGIVTSSLQYVSGRSAPATADSWSSKAIAPGELTRHPDRSENGPSWTGQDELTLDRNGAQQFITLGQLAPLADPQGRYRLSFDLRWNELPTDVTQTFTLAVGHVDDAYYEHRLGVSNGYHAIYRANGALTIFSHTAGVKEGLQLSGITKTAIKTGEWMSMRLEVSPSTLVWSRLGTDGTSSVVATDPSFRGGYLHIGRSASDGSLSLRRLRIE</sequence>
<feature type="domain" description="GP-PDE" evidence="2">
    <location>
        <begin position="63"/>
        <end position="308"/>
    </location>
</feature>
<evidence type="ECO:0000313" key="4">
    <source>
        <dbReference type="Proteomes" id="UP001183176"/>
    </source>
</evidence>
<dbReference type="PANTHER" id="PTHR46211">
    <property type="entry name" value="GLYCEROPHOSPHORYL DIESTER PHOSPHODIESTERASE"/>
    <property type="match status" value="1"/>
</dbReference>
<evidence type="ECO:0000313" key="3">
    <source>
        <dbReference type="EMBL" id="MDT0261864.1"/>
    </source>
</evidence>
<comment type="caution">
    <text evidence="3">The sequence shown here is derived from an EMBL/GenBank/DDBJ whole genome shotgun (WGS) entry which is preliminary data.</text>
</comment>
<dbReference type="SUPFAM" id="SSF51695">
    <property type="entry name" value="PLC-like phosphodiesterases"/>
    <property type="match status" value="1"/>
</dbReference>
<dbReference type="PANTHER" id="PTHR46211:SF14">
    <property type="entry name" value="GLYCEROPHOSPHODIESTER PHOSPHODIESTERASE"/>
    <property type="match status" value="1"/>
</dbReference>
<name>A0ABU2JB34_9ACTN</name>
<dbReference type="InterPro" id="IPR030395">
    <property type="entry name" value="GP_PDE_dom"/>
</dbReference>